<dbReference type="RefSeq" id="WP_236131764.1">
    <property type="nucleotide sequence ID" value="NZ_JBBMEP010000012.1"/>
</dbReference>
<feature type="domain" description="Bacterial transcriptional activator" evidence="5">
    <location>
        <begin position="302"/>
        <end position="433"/>
    </location>
</feature>
<keyword evidence="2" id="KW-0805">Transcription regulation</keyword>
<dbReference type="InterPro" id="IPR036388">
    <property type="entry name" value="WH-like_DNA-bd_sf"/>
</dbReference>
<evidence type="ECO:0000256" key="1">
    <source>
        <dbReference type="ARBA" id="ARBA00005820"/>
    </source>
</evidence>
<comment type="similarity">
    <text evidence="1">Belongs to the AfsR/DnrI/RedD regulatory family.</text>
</comment>
<dbReference type="Gene3D" id="1.10.10.10">
    <property type="entry name" value="Winged helix-like DNA-binding domain superfamily/Winged helix DNA-binding domain"/>
    <property type="match status" value="1"/>
</dbReference>
<dbReference type="PANTHER" id="PTHR35807">
    <property type="entry name" value="TRANSCRIPTIONAL REGULATOR REDD-RELATED"/>
    <property type="match status" value="1"/>
</dbReference>
<evidence type="ECO:0000313" key="7">
    <source>
        <dbReference type="Proteomes" id="UP001496146"/>
    </source>
</evidence>
<dbReference type="Pfam" id="PF01590">
    <property type="entry name" value="GAF"/>
    <property type="match status" value="1"/>
</dbReference>
<protein>
    <submittedName>
        <fullName evidence="6">BTAD domain-containing putative transcriptional regulator</fullName>
    </submittedName>
</protein>
<keyword evidence="7" id="KW-1185">Reference proteome</keyword>
<dbReference type="InterPro" id="IPR029016">
    <property type="entry name" value="GAF-like_dom_sf"/>
</dbReference>
<dbReference type="InterPro" id="IPR051677">
    <property type="entry name" value="AfsR-DnrI-RedD_regulator"/>
</dbReference>
<dbReference type="EMBL" id="JBBMEP010000012">
    <property type="protein sequence ID" value="MEQ2377282.1"/>
    <property type="molecule type" value="Genomic_DNA"/>
</dbReference>
<dbReference type="InterPro" id="IPR016032">
    <property type="entry name" value="Sig_transdc_resp-reg_C-effctor"/>
</dbReference>
<dbReference type="Pfam" id="PF03704">
    <property type="entry name" value="BTAD"/>
    <property type="match status" value="1"/>
</dbReference>
<evidence type="ECO:0000256" key="2">
    <source>
        <dbReference type="ARBA" id="ARBA00023015"/>
    </source>
</evidence>
<dbReference type="InterPro" id="IPR005158">
    <property type="entry name" value="BTAD"/>
</dbReference>
<dbReference type="SUPFAM" id="SSF46894">
    <property type="entry name" value="C-terminal effector domain of the bipartite response regulators"/>
    <property type="match status" value="1"/>
</dbReference>
<dbReference type="Proteomes" id="UP001496146">
    <property type="component" value="Unassembled WGS sequence"/>
</dbReference>
<dbReference type="SUPFAM" id="SSF55781">
    <property type="entry name" value="GAF domain-like"/>
    <property type="match status" value="1"/>
</dbReference>
<dbReference type="Gene3D" id="3.30.450.40">
    <property type="match status" value="1"/>
</dbReference>
<dbReference type="InterPro" id="IPR003018">
    <property type="entry name" value="GAF"/>
</dbReference>
<gene>
    <name evidence="6" type="ORF">WMO17_07915</name>
</gene>
<dbReference type="InterPro" id="IPR011990">
    <property type="entry name" value="TPR-like_helical_dom_sf"/>
</dbReference>
<keyword evidence="4" id="KW-0804">Transcription</keyword>
<dbReference type="Pfam" id="PF00486">
    <property type="entry name" value="Trans_reg_C"/>
    <property type="match status" value="1"/>
</dbReference>
<evidence type="ECO:0000313" key="6">
    <source>
        <dbReference type="EMBL" id="MEQ2377282.1"/>
    </source>
</evidence>
<organism evidence="6 7">
    <name type="scientific">Faecalibacterium faecis</name>
    <dbReference type="NCBI Taxonomy" id="3133157"/>
    <lineage>
        <taxon>Bacteria</taxon>
        <taxon>Bacillati</taxon>
        <taxon>Bacillota</taxon>
        <taxon>Clostridia</taxon>
        <taxon>Eubacteriales</taxon>
        <taxon>Oscillospiraceae</taxon>
        <taxon>Faecalibacterium</taxon>
    </lineage>
</organism>
<dbReference type="SUPFAM" id="SSF48452">
    <property type="entry name" value="TPR-like"/>
    <property type="match status" value="1"/>
</dbReference>
<evidence type="ECO:0000256" key="4">
    <source>
        <dbReference type="ARBA" id="ARBA00023163"/>
    </source>
</evidence>
<evidence type="ECO:0000259" key="5">
    <source>
        <dbReference type="SMART" id="SM01043"/>
    </source>
</evidence>
<accession>A0ABV1BND9</accession>
<proteinExistence type="inferred from homology"/>
<dbReference type="InterPro" id="IPR001867">
    <property type="entry name" value="OmpR/PhoB-type_DNA-bd"/>
</dbReference>
<name>A0ABV1BND9_9FIRM</name>
<comment type="caution">
    <text evidence="6">The sequence shown here is derived from an EMBL/GenBank/DDBJ whole genome shotgun (WGS) entry which is preliminary data.</text>
</comment>
<sequence>MRQPDHEYEERSFGDIQRAIDFENSMNDLESQLYYQHLSPKEVAQQVLKATCQFYDADWCGLIQVDLDLNLWTPFWWFNAGATDKTMLLTEEYESAEFLDRWVQTVRKGIPMVVPDAEATKEAYPAEYNLYQRLGIRSVIAVSLEPRPVALLAVRNPKRYIQQTSMLRILAYVLLASYNEQKMLNRLQMAYIPTSIQSSKDIYVSLFGELSISTSKGVLKEADFSSPRISRLISYLLISRKNAISPQEITQTLWPDDLDNPAKNVKGLIYRLRQKFNLISDEPLILSSASGYQLNPELHIMTDYQRFDELVSSAVRASSIINKVDILKNALDLYHGKVLSSADGEHWLIQFSTKYHLSYMGAVSELLRQLDSLHSYDLLNQYAMKSLTIAPDNPKAYCWLIRSLKAQGMNELATNELAAAKEHLTTEEYEEILAFGANW</sequence>
<evidence type="ECO:0000256" key="3">
    <source>
        <dbReference type="ARBA" id="ARBA00023125"/>
    </source>
</evidence>
<reference evidence="6 7" key="1">
    <citation type="submission" date="2024-03" db="EMBL/GenBank/DDBJ databases">
        <title>Human intestinal bacterial collection.</title>
        <authorList>
            <person name="Pauvert C."/>
            <person name="Hitch T.C.A."/>
            <person name="Clavel T."/>
        </authorList>
    </citation>
    <scope>NUCLEOTIDE SEQUENCE [LARGE SCALE GENOMIC DNA]</scope>
    <source>
        <strain evidence="6 7">CLA-JM-H7-B</strain>
    </source>
</reference>
<keyword evidence="3" id="KW-0238">DNA-binding</keyword>
<dbReference type="SMART" id="SM01043">
    <property type="entry name" value="BTAD"/>
    <property type="match status" value="1"/>
</dbReference>
<dbReference type="Gene3D" id="1.25.40.10">
    <property type="entry name" value="Tetratricopeptide repeat domain"/>
    <property type="match status" value="1"/>
</dbReference>